<feature type="region of interest" description="Disordered" evidence="7">
    <location>
        <begin position="74"/>
        <end position="108"/>
    </location>
</feature>
<sequence length="212" mass="24001">MSDILLDSLPYYDNDLEEPTGTLKQLVNAEITKELQSVQRVGDDPRLPPPVQLFTKNPLLAAELERVERGESLPPLDTTRHQLPAPADQANATEEEWQKSLQNAKAQLEHQRRRQVNLSLLQAYGANSWKVHNFLLEEDAKRVEKAVETTKEQSTEINRARKNAQVTAGAQLTALENKWTELISRNLQISMANLALEAEVESLRRQDAEMTV</sequence>
<proteinExistence type="inferred from homology"/>
<dbReference type="Pfam" id="PF05700">
    <property type="entry name" value="BCAS2"/>
    <property type="match status" value="1"/>
</dbReference>
<evidence type="ECO:0000256" key="2">
    <source>
        <dbReference type="ARBA" id="ARBA00010788"/>
    </source>
</evidence>
<accession>A0A8H2XRE4</accession>
<evidence type="ECO:0000313" key="8">
    <source>
        <dbReference type="EMBL" id="CAE6433453.1"/>
    </source>
</evidence>
<dbReference type="GO" id="GO:0071013">
    <property type="term" value="C:catalytic step 2 spliceosome"/>
    <property type="evidence" value="ECO:0007669"/>
    <property type="project" value="TreeGrafter"/>
</dbReference>
<keyword evidence="5" id="KW-0508">mRNA splicing</keyword>
<keyword evidence="6" id="KW-0539">Nucleus</keyword>
<dbReference type="GO" id="GO:0000974">
    <property type="term" value="C:Prp19 complex"/>
    <property type="evidence" value="ECO:0007669"/>
    <property type="project" value="TreeGrafter"/>
</dbReference>
<evidence type="ECO:0000313" key="9">
    <source>
        <dbReference type="Proteomes" id="UP000663846"/>
    </source>
</evidence>
<evidence type="ECO:0000256" key="6">
    <source>
        <dbReference type="ARBA" id="ARBA00023242"/>
    </source>
</evidence>
<dbReference type="AlphaFoldDB" id="A0A8H2XRE4"/>
<reference evidence="8" key="1">
    <citation type="submission" date="2021-01" db="EMBL/GenBank/DDBJ databases">
        <authorList>
            <person name="Kaushik A."/>
        </authorList>
    </citation>
    <scope>NUCLEOTIDE SEQUENCE</scope>
    <source>
        <strain evidence="8">AG1-1C</strain>
    </source>
</reference>
<evidence type="ECO:0000256" key="5">
    <source>
        <dbReference type="ARBA" id="ARBA00023187"/>
    </source>
</evidence>
<keyword evidence="3" id="KW-0507">mRNA processing</keyword>
<comment type="subcellular location">
    <subcellularLocation>
        <location evidence="1">Nucleus</location>
    </subcellularLocation>
</comment>
<comment type="caution">
    <text evidence="8">The sequence shown here is derived from an EMBL/GenBank/DDBJ whole genome shotgun (WGS) entry which is preliminary data.</text>
</comment>
<evidence type="ECO:0000256" key="1">
    <source>
        <dbReference type="ARBA" id="ARBA00004123"/>
    </source>
</evidence>
<dbReference type="PANTHER" id="PTHR13296:SF0">
    <property type="entry name" value="PRE-MRNA-SPLICING FACTOR SPF27"/>
    <property type="match status" value="1"/>
</dbReference>
<dbReference type="GO" id="GO:0006397">
    <property type="term" value="P:mRNA processing"/>
    <property type="evidence" value="ECO:0007669"/>
    <property type="project" value="UniProtKB-KW"/>
</dbReference>
<dbReference type="EMBL" id="CAJMWS010000329">
    <property type="protein sequence ID" value="CAE6433453.1"/>
    <property type="molecule type" value="Genomic_DNA"/>
</dbReference>
<organism evidence="8 9">
    <name type="scientific">Rhizoctonia solani</name>
    <dbReference type="NCBI Taxonomy" id="456999"/>
    <lineage>
        <taxon>Eukaryota</taxon>
        <taxon>Fungi</taxon>
        <taxon>Dikarya</taxon>
        <taxon>Basidiomycota</taxon>
        <taxon>Agaricomycotina</taxon>
        <taxon>Agaricomycetes</taxon>
        <taxon>Cantharellales</taxon>
        <taxon>Ceratobasidiaceae</taxon>
        <taxon>Rhizoctonia</taxon>
    </lineage>
</organism>
<comment type="similarity">
    <text evidence="2">Belongs to the SPF27 family.</text>
</comment>
<evidence type="ECO:0000256" key="3">
    <source>
        <dbReference type="ARBA" id="ARBA00022664"/>
    </source>
</evidence>
<dbReference type="PANTHER" id="PTHR13296">
    <property type="entry name" value="BCAS2 PROTEIN"/>
    <property type="match status" value="1"/>
</dbReference>
<dbReference type="Proteomes" id="UP000663846">
    <property type="component" value="Unassembled WGS sequence"/>
</dbReference>
<evidence type="ECO:0008006" key="10">
    <source>
        <dbReference type="Google" id="ProtNLM"/>
    </source>
</evidence>
<name>A0A8H2XRE4_9AGAM</name>
<dbReference type="GO" id="GO:0071011">
    <property type="term" value="C:precatalytic spliceosome"/>
    <property type="evidence" value="ECO:0007669"/>
    <property type="project" value="TreeGrafter"/>
</dbReference>
<dbReference type="InterPro" id="IPR008409">
    <property type="entry name" value="SPF27"/>
</dbReference>
<dbReference type="GO" id="GO:0008380">
    <property type="term" value="P:RNA splicing"/>
    <property type="evidence" value="ECO:0007669"/>
    <property type="project" value="UniProtKB-KW"/>
</dbReference>
<protein>
    <recommendedName>
        <fullName evidence="10">Pre-mRNA-splicing factor SPF27</fullName>
    </recommendedName>
</protein>
<gene>
    <name evidence="8" type="ORF">RDB_LOCUS112600</name>
</gene>
<evidence type="ECO:0000256" key="7">
    <source>
        <dbReference type="SAM" id="MobiDB-lite"/>
    </source>
</evidence>
<evidence type="ECO:0000256" key="4">
    <source>
        <dbReference type="ARBA" id="ARBA00022728"/>
    </source>
</evidence>
<keyword evidence="4" id="KW-0747">Spliceosome</keyword>